<keyword evidence="4" id="KW-0472">Membrane</keyword>
<keyword evidence="3" id="KW-0012">Acyltransferase</keyword>
<keyword evidence="2" id="KW-0808">Transferase</keyword>
<dbReference type="InterPro" id="IPR032098">
    <property type="entry name" value="Acyltransf_C"/>
</dbReference>
<keyword evidence="4" id="KW-1133">Transmembrane helix</keyword>
<evidence type="ECO:0000256" key="1">
    <source>
        <dbReference type="ARBA" id="ARBA00008655"/>
    </source>
</evidence>
<evidence type="ECO:0000256" key="2">
    <source>
        <dbReference type="ARBA" id="ARBA00022679"/>
    </source>
</evidence>
<dbReference type="Pfam" id="PF01553">
    <property type="entry name" value="Acyltransferase"/>
    <property type="match status" value="1"/>
</dbReference>
<evidence type="ECO:0000256" key="3">
    <source>
        <dbReference type="ARBA" id="ARBA00023315"/>
    </source>
</evidence>
<organism evidence="6 7">
    <name type="scientific">Nicrophorus vespilloides</name>
    <name type="common">Boreal carrion beetle</name>
    <dbReference type="NCBI Taxonomy" id="110193"/>
    <lineage>
        <taxon>Eukaryota</taxon>
        <taxon>Metazoa</taxon>
        <taxon>Ecdysozoa</taxon>
        <taxon>Arthropoda</taxon>
        <taxon>Hexapoda</taxon>
        <taxon>Insecta</taxon>
        <taxon>Pterygota</taxon>
        <taxon>Neoptera</taxon>
        <taxon>Endopterygota</taxon>
        <taxon>Coleoptera</taxon>
        <taxon>Polyphaga</taxon>
        <taxon>Staphyliniformia</taxon>
        <taxon>Silphidae</taxon>
        <taxon>Nicrophorinae</taxon>
        <taxon>Nicrophorus</taxon>
    </lineage>
</organism>
<dbReference type="Proteomes" id="UP000695000">
    <property type="component" value="Unplaced"/>
</dbReference>
<dbReference type="PANTHER" id="PTHR10983:SF2">
    <property type="entry name" value="ACYL-COA:LYSOPHOSPHATIDYLGLYCEROL ACYLTRANSFERASE 1"/>
    <property type="match status" value="1"/>
</dbReference>
<dbReference type="SUPFAM" id="SSF69593">
    <property type="entry name" value="Glycerol-3-phosphate (1)-acyltransferase"/>
    <property type="match status" value="1"/>
</dbReference>
<evidence type="ECO:0000256" key="4">
    <source>
        <dbReference type="SAM" id="Phobius"/>
    </source>
</evidence>
<feature type="transmembrane region" description="Helical" evidence="4">
    <location>
        <begin position="60"/>
        <end position="80"/>
    </location>
</feature>
<protein>
    <submittedName>
        <fullName evidence="7">Acyl-CoA:lysophosphatidylglycerol acyltransferase 1-like</fullName>
    </submittedName>
</protein>
<evidence type="ECO:0000313" key="7">
    <source>
        <dbReference type="RefSeq" id="XP_017769656.1"/>
    </source>
</evidence>
<keyword evidence="4" id="KW-0812">Transmembrane</keyword>
<dbReference type="PANTHER" id="PTHR10983">
    <property type="entry name" value="1-ACYLGLYCEROL-3-PHOSPHATE ACYLTRANSFERASE-RELATED"/>
    <property type="match status" value="1"/>
</dbReference>
<keyword evidence="6" id="KW-1185">Reference proteome</keyword>
<dbReference type="GeneID" id="108557581"/>
<accession>A0ABM1M506</accession>
<dbReference type="Pfam" id="PF16076">
    <property type="entry name" value="Acyltransf_C"/>
    <property type="match status" value="1"/>
</dbReference>
<dbReference type="CDD" id="cd07990">
    <property type="entry name" value="LPLAT_LCLAT1-like"/>
    <property type="match status" value="1"/>
</dbReference>
<proteinExistence type="inferred from homology"/>
<feature type="transmembrane region" description="Helical" evidence="4">
    <location>
        <begin position="21"/>
        <end position="40"/>
    </location>
</feature>
<feature type="transmembrane region" description="Helical" evidence="4">
    <location>
        <begin position="342"/>
        <end position="364"/>
    </location>
</feature>
<dbReference type="RefSeq" id="XP_017769656.1">
    <property type="nucleotide sequence ID" value="XM_017914167.1"/>
</dbReference>
<gene>
    <name evidence="7" type="primary">LOC108557581</name>
</gene>
<reference evidence="7" key="1">
    <citation type="submission" date="2025-08" db="UniProtKB">
        <authorList>
            <consortium name="RefSeq"/>
        </authorList>
    </citation>
    <scope>IDENTIFICATION</scope>
    <source>
        <tissue evidence="7">Whole Larva</tissue>
    </source>
</reference>
<name>A0ABM1M506_NICVS</name>
<evidence type="ECO:0000313" key="6">
    <source>
        <dbReference type="Proteomes" id="UP000695000"/>
    </source>
</evidence>
<evidence type="ECO:0000259" key="5">
    <source>
        <dbReference type="SMART" id="SM00563"/>
    </source>
</evidence>
<dbReference type="InterPro" id="IPR002123">
    <property type="entry name" value="Plipid/glycerol_acylTrfase"/>
</dbReference>
<sequence length="372" mass="43451">MEMIKPILEQIYLVPRAIFRLGFIIVNNAYCVPTYVVWMILLSPLRKINPETFWKIEGYFFHWLLAMVSMWSWSAGYDVVEVGDDISDCLDDRTLVLANHQSTADVPLLMACFNTRKNVLPNLMWIMDSLFKYTNFGIVSVLHQDFFIKSGKQKRDQSVQDLVRHLLESYIPRCRKWMVLFPEGGFLRKRRAVSQKYAQKNNLPILNNVTLPRIGALQAIINTVGPGRPSNNNSIIEESTNTSQKLAWILDITIAYPNGEPLDLKTIIFGHKAPCKTTFFYRLYPCKDVPQENEAMSKWLFDRFEEKERMLETFYKTGRFPVDSYSSNPTQPQLVAQDCLRFLILHLFFITSTYIHVQMFLAAYDYYHYLIN</sequence>
<feature type="domain" description="Phospholipid/glycerol acyltransferase" evidence="5">
    <location>
        <begin position="94"/>
        <end position="218"/>
    </location>
</feature>
<comment type="similarity">
    <text evidence="1">Belongs to the 1-acyl-sn-glycerol-3-phosphate acyltransferase family.</text>
</comment>
<dbReference type="SMART" id="SM00563">
    <property type="entry name" value="PlsC"/>
    <property type="match status" value="1"/>
</dbReference>